<proteinExistence type="predicted"/>
<dbReference type="EMBL" id="MFAY01000016">
    <property type="protein sequence ID" value="OGD89193.1"/>
    <property type="molecule type" value="Genomic_DNA"/>
</dbReference>
<evidence type="ECO:0000313" key="2">
    <source>
        <dbReference type="EMBL" id="OGD89193.1"/>
    </source>
</evidence>
<dbReference type="AlphaFoldDB" id="A0A1F5GBD4"/>
<gene>
    <name evidence="2" type="ORF">A2693_02305</name>
</gene>
<keyword evidence="1" id="KW-1133">Transmembrane helix</keyword>
<feature type="transmembrane region" description="Helical" evidence="1">
    <location>
        <begin position="29"/>
        <end position="48"/>
    </location>
</feature>
<dbReference type="Proteomes" id="UP000178577">
    <property type="component" value="Unassembled WGS sequence"/>
</dbReference>
<keyword evidence="1" id="KW-0472">Membrane</keyword>
<accession>A0A1F5GBD4</accession>
<keyword evidence="1" id="KW-0812">Transmembrane</keyword>
<organism evidence="2 3">
    <name type="scientific">Candidatus Curtissbacteria bacterium RIFCSPHIGHO2_01_FULL_40_12</name>
    <dbReference type="NCBI Taxonomy" id="1797710"/>
    <lineage>
        <taxon>Bacteria</taxon>
        <taxon>Candidatus Curtissiibacteriota</taxon>
    </lineage>
</organism>
<reference evidence="2 3" key="1">
    <citation type="journal article" date="2016" name="Nat. Commun.">
        <title>Thousands of microbial genomes shed light on interconnected biogeochemical processes in an aquifer system.</title>
        <authorList>
            <person name="Anantharaman K."/>
            <person name="Brown C.T."/>
            <person name="Hug L.A."/>
            <person name="Sharon I."/>
            <person name="Castelle C.J."/>
            <person name="Probst A.J."/>
            <person name="Thomas B.C."/>
            <person name="Singh A."/>
            <person name="Wilkins M.J."/>
            <person name="Karaoz U."/>
            <person name="Brodie E.L."/>
            <person name="Williams K.H."/>
            <person name="Hubbard S.S."/>
            <person name="Banfield J.F."/>
        </authorList>
    </citation>
    <scope>NUCLEOTIDE SEQUENCE [LARGE SCALE GENOMIC DNA]</scope>
</reference>
<evidence type="ECO:0000256" key="1">
    <source>
        <dbReference type="SAM" id="Phobius"/>
    </source>
</evidence>
<evidence type="ECO:0000313" key="3">
    <source>
        <dbReference type="Proteomes" id="UP000178577"/>
    </source>
</evidence>
<sequence>MVIIVVFDVLSFIFIYLLLRLKQKDWIKALFLTLSVFIVVGFLTGTLLEFRGDRFIDGLISWPFVLALMLINKFSPLSGY</sequence>
<name>A0A1F5GBD4_9BACT</name>
<protein>
    <submittedName>
        <fullName evidence="2">Uncharacterized protein</fullName>
    </submittedName>
</protein>
<comment type="caution">
    <text evidence="2">The sequence shown here is derived from an EMBL/GenBank/DDBJ whole genome shotgun (WGS) entry which is preliminary data.</text>
</comment>
<feature type="transmembrane region" description="Helical" evidence="1">
    <location>
        <begin position="54"/>
        <end position="71"/>
    </location>
</feature>
<feature type="transmembrane region" description="Helical" evidence="1">
    <location>
        <begin position="6"/>
        <end position="22"/>
    </location>
</feature>